<comment type="subcellular location">
    <subcellularLocation>
        <location evidence="1">Cell membrane</location>
        <topology evidence="1">Multi-pass membrane protein</topology>
    </subcellularLocation>
</comment>
<feature type="transmembrane region" description="Helical" evidence="16">
    <location>
        <begin position="175"/>
        <end position="197"/>
    </location>
</feature>
<keyword evidence="13" id="KW-0829">Tyrosine-protein kinase</keyword>
<sequence>MDLRSYLAILAKRAWLIVSVVVMCLAAAAGSILLMTPTYRGDAQLFVSTQISSGNLNQELFQGSNFSAERVKSYSQLVTSPTVLDPVIAELSLPLDARQLADHVSAKVPLETVMIDISATSDSPEIAAAIANSVANSLAKVIGELESSETRGSSPVKATVVTPAMVPASPTSPSIPINLGLGLLVGLIAGVGLAVLLEKLNTSVKDTADLAAVTDIPVLAHVVRDTRRGATAIVRDDHLGSRSEAYRQLRTNLQFAAVDRMPKVIVVTSALAGEGKSSVAGNLAVAMSHVGVRVCLVDGDLRRPSVASYFKLNAPLGLSNALVGRASLDQILQPVDNGFAVITSGPVPPNPAELLSSKRFPGLLRELTEKFEVVLIDAPPTLPAADAVVLAALADAVLFVVQAGKTTMPQMQRALKSLEQVNARVLGTVLNMVPSRNAGKSRYWYGTGYTYRPHARPVDTAITEPRRNPPRPAPQVRNGTPPEHATSTMVKPPRQNGNDPHVPPRTD</sequence>
<evidence type="ECO:0000256" key="8">
    <source>
        <dbReference type="ARBA" id="ARBA00022741"/>
    </source>
</evidence>
<evidence type="ECO:0000313" key="19">
    <source>
        <dbReference type="Proteomes" id="UP001140293"/>
    </source>
</evidence>
<proteinExistence type="inferred from homology"/>
<dbReference type="AlphaFoldDB" id="A0A9X3BVI9"/>
<evidence type="ECO:0000256" key="1">
    <source>
        <dbReference type="ARBA" id="ARBA00004651"/>
    </source>
</evidence>
<dbReference type="InterPro" id="IPR003856">
    <property type="entry name" value="LPS_length_determ_N"/>
</dbReference>
<dbReference type="GO" id="GO:0005886">
    <property type="term" value="C:plasma membrane"/>
    <property type="evidence" value="ECO:0007669"/>
    <property type="project" value="UniProtKB-SubCell"/>
</dbReference>
<feature type="region of interest" description="Disordered" evidence="15">
    <location>
        <begin position="455"/>
        <end position="507"/>
    </location>
</feature>
<evidence type="ECO:0000256" key="3">
    <source>
        <dbReference type="ARBA" id="ARBA00007316"/>
    </source>
</evidence>
<comment type="similarity">
    <text evidence="3">Belongs to the CpsD/CapB family.</text>
</comment>
<name>A0A9X3BVI9_9MYCO</name>
<comment type="similarity">
    <text evidence="2">Belongs to the CpsC/CapA family.</text>
</comment>
<dbReference type="PANTHER" id="PTHR32309">
    <property type="entry name" value="TYROSINE-PROTEIN KINASE"/>
    <property type="match status" value="1"/>
</dbReference>
<dbReference type="GO" id="GO:0042802">
    <property type="term" value="F:identical protein binding"/>
    <property type="evidence" value="ECO:0007669"/>
    <property type="project" value="UniProtKB-ARBA"/>
</dbReference>
<comment type="catalytic activity">
    <reaction evidence="14">
        <text>L-tyrosyl-[protein] + ATP = O-phospho-L-tyrosyl-[protein] + ADP + H(+)</text>
        <dbReference type="Rhea" id="RHEA:10596"/>
        <dbReference type="Rhea" id="RHEA-COMP:10136"/>
        <dbReference type="Rhea" id="RHEA-COMP:20101"/>
        <dbReference type="ChEBI" id="CHEBI:15378"/>
        <dbReference type="ChEBI" id="CHEBI:30616"/>
        <dbReference type="ChEBI" id="CHEBI:46858"/>
        <dbReference type="ChEBI" id="CHEBI:61978"/>
        <dbReference type="ChEBI" id="CHEBI:456216"/>
        <dbReference type="EC" id="2.7.10.2"/>
    </reaction>
</comment>
<dbReference type="FunFam" id="3.40.50.300:FF:000527">
    <property type="entry name" value="Tyrosine-protein kinase etk"/>
    <property type="match status" value="1"/>
</dbReference>
<reference evidence="18" key="2">
    <citation type="journal article" date="2022" name="BMC Genomics">
        <title>Comparative genome analysis of mycobacteria focusing on tRNA and non-coding RNA.</title>
        <authorList>
            <person name="Behra P.R.K."/>
            <person name="Pettersson B.M.F."/>
            <person name="Ramesh M."/>
            <person name="Das S."/>
            <person name="Dasgupta S."/>
            <person name="Kirsebom L.A."/>
        </authorList>
    </citation>
    <scope>NUCLEOTIDE SEQUENCE</scope>
    <source>
        <strain evidence="18">DSM 44615</strain>
    </source>
</reference>
<dbReference type="Proteomes" id="UP001140293">
    <property type="component" value="Unassembled WGS sequence"/>
</dbReference>
<gene>
    <name evidence="18" type="ORF">H7I41_18245</name>
</gene>
<dbReference type="Pfam" id="PF10609">
    <property type="entry name" value="ParA"/>
    <property type="match status" value="1"/>
</dbReference>
<evidence type="ECO:0000256" key="2">
    <source>
        <dbReference type="ARBA" id="ARBA00006683"/>
    </source>
</evidence>
<dbReference type="EMBL" id="JACKSJ010000148">
    <property type="protein sequence ID" value="MCV7171858.1"/>
    <property type="molecule type" value="Genomic_DNA"/>
</dbReference>
<dbReference type="PANTHER" id="PTHR32309:SF13">
    <property type="entry name" value="FERRIC ENTEROBACTIN TRANSPORT PROTEIN FEPE"/>
    <property type="match status" value="1"/>
</dbReference>
<evidence type="ECO:0000256" key="9">
    <source>
        <dbReference type="ARBA" id="ARBA00022777"/>
    </source>
</evidence>
<keyword evidence="12 16" id="KW-0472">Membrane</keyword>
<feature type="domain" description="Polysaccharide chain length determinant N-terminal" evidence="17">
    <location>
        <begin position="1"/>
        <end position="91"/>
    </location>
</feature>
<organism evidence="18 19">
    <name type="scientific">[Mycobacterium] manitobense</name>
    <dbReference type="NCBI Taxonomy" id="190147"/>
    <lineage>
        <taxon>Bacteria</taxon>
        <taxon>Bacillati</taxon>
        <taxon>Actinomycetota</taxon>
        <taxon>Actinomycetes</taxon>
        <taxon>Mycobacteriales</taxon>
        <taxon>Mycobacteriaceae</taxon>
        <taxon>Mycolicibacterium</taxon>
    </lineage>
</organism>
<dbReference type="InterPro" id="IPR050445">
    <property type="entry name" value="Bact_polysacc_biosynth/exp"/>
</dbReference>
<keyword evidence="9" id="KW-0418">Kinase</keyword>
<keyword evidence="11 16" id="KW-1133">Transmembrane helix</keyword>
<keyword evidence="19" id="KW-1185">Reference proteome</keyword>
<evidence type="ECO:0000259" key="17">
    <source>
        <dbReference type="Pfam" id="PF02706"/>
    </source>
</evidence>
<keyword evidence="7 16" id="KW-0812">Transmembrane</keyword>
<comment type="caution">
    <text evidence="18">The sequence shown here is derived from an EMBL/GenBank/DDBJ whole genome shotgun (WGS) entry which is preliminary data.</text>
</comment>
<accession>A0A9X3BVI9</accession>
<dbReference type="SUPFAM" id="SSF52540">
    <property type="entry name" value="P-loop containing nucleoside triphosphate hydrolases"/>
    <property type="match status" value="1"/>
</dbReference>
<dbReference type="CDD" id="cd05387">
    <property type="entry name" value="BY-kinase"/>
    <property type="match status" value="1"/>
</dbReference>
<evidence type="ECO:0000256" key="5">
    <source>
        <dbReference type="ARBA" id="ARBA00022475"/>
    </source>
</evidence>
<evidence type="ECO:0000256" key="10">
    <source>
        <dbReference type="ARBA" id="ARBA00022840"/>
    </source>
</evidence>
<evidence type="ECO:0000256" key="14">
    <source>
        <dbReference type="ARBA" id="ARBA00051245"/>
    </source>
</evidence>
<keyword evidence="6 18" id="KW-0808">Transferase</keyword>
<dbReference type="InterPro" id="IPR005702">
    <property type="entry name" value="Wzc-like_C"/>
</dbReference>
<evidence type="ECO:0000256" key="4">
    <source>
        <dbReference type="ARBA" id="ARBA00011903"/>
    </source>
</evidence>
<dbReference type="GO" id="GO:0005524">
    <property type="term" value="F:ATP binding"/>
    <property type="evidence" value="ECO:0007669"/>
    <property type="project" value="UniProtKB-KW"/>
</dbReference>
<dbReference type="InterPro" id="IPR027417">
    <property type="entry name" value="P-loop_NTPase"/>
</dbReference>
<evidence type="ECO:0000256" key="16">
    <source>
        <dbReference type="SAM" id="Phobius"/>
    </source>
</evidence>
<dbReference type="EC" id="2.7.10.2" evidence="4"/>
<evidence type="ECO:0000313" key="18">
    <source>
        <dbReference type="EMBL" id="MCV7171858.1"/>
    </source>
</evidence>
<keyword evidence="10" id="KW-0067">ATP-binding</keyword>
<evidence type="ECO:0000256" key="13">
    <source>
        <dbReference type="ARBA" id="ARBA00023137"/>
    </source>
</evidence>
<evidence type="ECO:0000256" key="7">
    <source>
        <dbReference type="ARBA" id="ARBA00022692"/>
    </source>
</evidence>
<dbReference type="Gene3D" id="3.40.50.300">
    <property type="entry name" value="P-loop containing nucleotide triphosphate hydrolases"/>
    <property type="match status" value="1"/>
</dbReference>
<evidence type="ECO:0000256" key="6">
    <source>
        <dbReference type="ARBA" id="ARBA00022679"/>
    </source>
</evidence>
<keyword evidence="8" id="KW-0547">Nucleotide-binding</keyword>
<evidence type="ECO:0000256" key="12">
    <source>
        <dbReference type="ARBA" id="ARBA00023136"/>
    </source>
</evidence>
<dbReference type="GO" id="GO:0004715">
    <property type="term" value="F:non-membrane spanning protein tyrosine kinase activity"/>
    <property type="evidence" value="ECO:0007669"/>
    <property type="project" value="UniProtKB-EC"/>
</dbReference>
<dbReference type="InterPro" id="IPR033756">
    <property type="entry name" value="YlxH/NBP35"/>
</dbReference>
<reference evidence="18" key="1">
    <citation type="submission" date="2020-07" db="EMBL/GenBank/DDBJ databases">
        <authorList>
            <person name="Pettersson B.M.F."/>
            <person name="Behra P.R.K."/>
            <person name="Ramesh M."/>
            <person name="Das S."/>
            <person name="Dasgupta S."/>
            <person name="Kirsebom L.A."/>
        </authorList>
    </citation>
    <scope>NUCLEOTIDE SEQUENCE</scope>
    <source>
        <strain evidence="18">DSM 44615</strain>
    </source>
</reference>
<evidence type="ECO:0000256" key="11">
    <source>
        <dbReference type="ARBA" id="ARBA00022989"/>
    </source>
</evidence>
<dbReference type="Pfam" id="PF02706">
    <property type="entry name" value="Wzz"/>
    <property type="match status" value="1"/>
</dbReference>
<dbReference type="NCBIfam" id="TIGR01007">
    <property type="entry name" value="eps_fam"/>
    <property type="match status" value="1"/>
</dbReference>
<dbReference type="RefSeq" id="WP_264014033.1">
    <property type="nucleotide sequence ID" value="NZ_JACKSJ010000148.1"/>
</dbReference>
<protein>
    <recommendedName>
        <fullName evidence="4">non-specific protein-tyrosine kinase</fullName>
        <ecNumber evidence="4">2.7.10.2</ecNumber>
    </recommendedName>
</protein>
<evidence type="ECO:0000256" key="15">
    <source>
        <dbReference type="SAM" id="MobiDB-lite"/>
    </source>
</evidence>
<feature type="transmembrane region" description="Helical" evidence="16">
    <location>
        <begin position="14"/>
        <end position="35"/>
    </location>
</feature>
<keyword evidence="5" id="KW-1003">Cell membrane</keyword>